<sequence length="221" mass="25186">MLCALTLFLCIEWGPLSMERRRWGIASGDPFVKEIALTFDDGPREHGMQELMAALKEQDVHATFFLVGKFAERYSGITLSLSRAGHELENHSYTHPRLYTLWIEKIMREAERCDEVFENLNLPRSRFLRPPGGAFNLKVFNAMRRMNLRLGLWNVNTADYTGKPAQDIVRLVTENAKPGAIVLMHSGVPNTVAALPQIVETLRLRGYRFVRLSELWDGGLV</sequence>
<dbReference type="Pfam" id="PF01522">
    <property type="entry name" value="Polysacc_deac_1"/>
    <property type="match status" value="1"/>
</dbReference>
<reference evidence="5" key="1">
    <citation type="submission" date="2010-03" db="EMBL/GenBank/DDBJ databases">
        <title>The genome sequence of Synergistetes sp. SGP1.</title>
        <authorList>
            <consortium name="metaHIT consortium -- http://www.metahit.eu/"/>
            <person name="Pajon A."/>
            <person name="Turner K."/>
            <person name="Parkhill J."/>
            <person name="Wade W."/>
            <person name="Vartoukian S."/>
        </authorList>
    </citation>
    <scope>NUCLEOTIDE SEQUENCE [LARGE SCALE GENOMIC DNA]</scope>
    <source>
        <strain evidence="5">SGP1</strain>
    </source>
</reference>
<dbReference type="InterPro" id="IPR050248">
    <property type="entry name" value="Polysacc_deacetylase_ArnD"/>
</dbReference>
<evidence type="ECO:0000259" key="3">
    <source>
        <dbReference type="PROSITE" id="PS51677"/>
    </source>
</evidence>
<keyword evidence="5" id="KW-1185">Reference proteome</keyword>
<evidence type="ECO:0000313" key="5">
    <source>
        <dbReference type="Proteomes" id="UP000008957"/>
    </source>
</evidence>
<dbReference type="CDD" id="cd10917">
    <property type="entry name" value="CE4_NodB_like_6s_7s"/>
    <property type="match status" value="1"/>
</dbReference>
<dbReference type="GO" id="GO:0045493">
    <property type="term" value="P:xylan catabolic process"/>
    <property type="evidence" value="ECO:0007669"/>
    <property type="project" value="UniProtKB-KW"/>
</dbReference>
<dbReference type="PANTHER" id="PTHR10587:SF133">
    <property type="entry name" value="CHITIN DEACETYLASE 1-RELATED"/>
    <property type="match status" value="1"/>
</dbReference>
<dbReference type="GO" id="GO:0016020">
    <property type="term" value="C:membrane"/>
    <property type="evidence" value="ECO:0007669"/>
    <property type="project" value="TreeGrafter"/>
</dbReference>
<dbReference type="EMBL" id="FP929056">
    <property type="protein sequence ID" value="CBL28903.1"/>
    <property type="molecule type" value="Genomic_DNA"/>
</dbReference>
<keyword evidence="4" id="KW-0326">Glycosidase</keyword>
<dbReference type="InterPro" id="IPR002509">
    <property type="entry name" value="NODB_dom"/>
</dbReference>
<keyword evidence="1" id="KW-0479">Metal-binding</keyword>
<dbReference type="GO" id="GO:0016798">
    <property type="term" value="F:hydrolase activity, acting on glycosyl bonds"/>
    <property type="evidence" value="ECO:0007669"/>
    <property type="project" value="UniProtKB-KW"/>
</dbReference>
<name>A0AB94IYL4_9BACT</name>
<gene>
    <name evidence="4" type="ORF">SY1_21880</name>
</gene>
<evidence type="ECO:0000313" key="4">
    <source>
        <dbReference type="EMBL" id="CBL28903.1"/>
    </source>
</evidence>
<dbReference type="KEGG" id="sbr:SY1_21880"/>
<proteinExistence type="predicted"/>
<dbReference type="PANTHER" id="PTHR10587">
    <property type="entry name" value="GLYCOSYL TRANSFERASE-RELATED"/>
    <property type="match status" value="1"/>
</dbReference>
<dbReference type="GO" id="GO:0016810">
    <property type="term" value="F:hydrolase activity, acting on carbon-nitrogen (but not peptide) bonds"/>
    <property type="evidence" value="ECO:0007669"/>
    <property type="project" value="InterPro"/>
</dbReference>
<reference evidence="4 5" key="2">
    <citation type="submission" date="2010-03" db="EMBL/GenBank/DDBJ databases">
        <authorList>
            <person name="Pajon A."/>
        </authorList>
    </citation>
    <scope>NUCLEOTIDE SEQUENCE [LARGE SCALE GENOMIC DNA]</scope>
    <source>
        <strain evidence="4 5">SGP1</strain>
    </source>
</reference>
<dbReference type="Gene3D" id="3.20.20.370">
    <property type="entry name" value="Glycoside hydrolase/deacetylase"/>
    <property type="match status" value="1"/>
</dbReference>
<keyword evidence="4" id="KW-0858">Xylan degradation</keyword>
<evidence type="ECO:0000256" key="2">
    <source>
        <dbReference type="ARBA" id="ARBA00022801"/>
    </source>
</evidence>
<keyword evidence="4" id="KW-0624">Polysaccharide degradation</keyword>
<dbReference type="GO" id="GO:0046872">
    <property type="term" value="F:metal ion binding"/>
    <property type="evidence" value="ECO:0007669"/>
    <property type="project" value="UniProtKB-KW"/>
</dbReference>
<dbReference type="InterPro" id="IPR011330">
    <property type="entry name" value="Glyco_hydro/deAcase_b/a-brl"/>
</dbReference>
<organism evidence="4 5">
    <name type="scientific">Fretibacterium fastidiosum</name>
    <dbReference type="NCBI Taxonomy" id="651822"/>
    <lineage>
        <taxon>Bacteria</taxon>
        <taxon>Thermotogati</taxon>
        <taxon>Synergistota</taxon>
        <taxon>Synergistia</taxon>
        <taxon>Synergistales</taxon>
        <taxon>Aminobacteriaceae</taxon>
        <taxon>Fretibacterium</taxon>
    </lineage>
</organism>
<protein>
    <submittedName>
        <fullName evidence="4">Predicted xylanase/chitin deacetylase</fullName>
    </submittedName>
</protein>
<dbReference type="SUPFAM" id="SSF88713">
    <property type="entry name" value="Glycoside hydrolase/deacetylase"/>
    <property type="match status" value="1"/>
</dbReference>
<dbReference type="PROSITE" id="PS51677">
    <property type="entry name" value="NODB"/>
    <property type="match status" value="1"/>
</dbReference>
<keyword evidence="2 4" id="KW-0378">Hydrolase</keyword>
<keyword evidence="4" id="KW-0119">Carbohydrate metabolism</keyword>
<dbReference type="RefSeq" id="WP_015557050.1">
    <property type="nucleotide sequence ID" value="NC_021038.1"/>
</dbReference>
<dbReference type="Proteomes" id="UP000008957">
    <property type="component" value="Chromosome"/>
</dbReference>
<feature type="domain" description="NodB homology" evidence="3">
    <location>
        <begin position="33"/>
        <end position="210"/>
    </location>
</feature>
<accession>A0AB94IYL4</accession>
<evidence type="ECO:0000256" key="1">
    <source>
        <dbReference type="ARBA" id="ARBA00022723"/>
    </source>
</evidence>
<dbReference type="AlphaFoldDB" id="A0AB94IYL4"/>